<protein>
    <recommendedName>
        <fullName evidence="4">Ammonia monooxygenase</fullName>
    </recommendedName>
</protein>
<proteinExistence type="predicted"/>
<evidence type="ECO:0000256" key="1">
    <source>
        <dbReference type="SAM" id="Phobius"/>
    </source>
</evidence>
<dbReference type="GO" id="GO:0016020">
    <property type="term" value="C:membrane"/>
    <property type="evidence" value="ECO:0007669"/>
    <property type="project" value="InterPro"/>
</dbReference>
<dbReference type="Proteomes" id="UP000318065">
    <property type="component" value="Chromosome"/>
</dbReference>
<organism evidence="2 3">
    <name type="scientific">Rubrobacter xylanophilus</name>
    <dbReference type="NCBI Taxonomy" id="49319"/>
    <lineage>
        <taxon>Bacteria</taxon>
        <taxon>Bacillati</taxon>
        <taxon>Actinomycetota</taxon>
        <taxon>Rubrobacteria</taxon>
        <taxon>Rubrobacterales</taxon>
        <taxon>Rubrobacteraceae</taxon>
        <taxon>Rubrobacter</taxon>
    </lineage>
</organism>
<dbReference type="PANTHER" id="PTHR38457">
    <property type="entry name" value="REGULATOR ABRB-RELATED"/>
    <property type="match status" value="1"/>
</dbReference>
<evidence type="ECO:0000313" key="3">
    <source>
        <dbReference type="Proteomes" id="UP000318065"/>
    </source>
</evidence>
<keyword evidence="1" id="KW-0812">Transmembrane</keyword>
<dbReference type="AlphaFoldDB" id="A0A510HGP4"/>
<gene>
    <name evidence="2" type="ORF">RxyAA322_10060</name>
</gene>
<dbReference type="GO" id="GO:0010468">
    <property type="term" value="P:regulation of gene expression"/>
    <property type="evidence" value="ECO:0007669"/>
    <property type="project" value="InterPro"/>
</dbReference>
<dbReference type="Pfam" id="PF05145">
    <property type="entry name" value="AbrB"/>
    <property type="match status" value="1"/>
</dbReference>
<evidence type="ECO:0000313" key="2">
    <source>
        <dbReference type="EMBL" id="BBL79152.1"/>
    </source>
</evidence>
<feature type="transmembrane region" description="Helical" evidence="1">
    <location>
        <begin position="83"/>
        <end position="107"/>
    </location>
</feature>
<dbReference type="PANTHER" id="PTHR38457:SF1">
    <property type="entry name" value="REGULATOR ABRB-RELATED"/>
    <property type="match status" value="1"/>
</dbReference>
<dbReference type="EMBL" id="AP019791">
    <property type="protein sequence ID" value="BBL79152.1"/>
    <property type="molecule type" value="Genomic_DNA"/>
</dbReference>
<keyword evidence="1" id="KW-0472">Membrane</keyword>
<dbReference type="OrthoDB" id="4964535at2"/>
<feature type="transmembrane region" description="Helical" evidence="1">
    <location>
        <begin position="261"/>
        <end position="283"/>
    </location>
</feature>
<evidence type="ECO:0008006" key="4">
    <source>
        <dbReference type="Google" id="ProtNLM"/>
    </source>
</evidence>
<feature type="transmembrane region" description="Helical" evidence="1">
    <location>
        <begin position="27"/>
        <end position="46"/>
    </location>
</feature>
<sequence length="344" mass="33707">MSPAAAVSLCAAGAVGAAAARRLHLPAGGFIGAMVGVGLTLGLMGFPDFGTPPLLGGALQCLVGVLVGFRMEREAVRSGARALIPAAVLAGLFLASGLLAAGAATALTGIHLKTALFAAATGGLTEMATIGASQGANGPMVAAVHLVRLLLVIFAASLLVGRLRGKAPEAPTPPRAAGAEDRVRLAAIVAAGVAGGILGLMAVPLPAGGVVGSMAGAGAARLFLPGAVPERGFQFAVQSFAGGVVGLGLSEEFFRTLHQLAGAALLINAVQMAAWLLAFYLLVRAFGLDPATAGFASAPGGMGTTLSIVGETQADLVAVAFTHLFRVSTTVVAVPLIAAALAGA</sequence>
<dbReference type="InterPro" id="IPR007820">
    <property type="entry name" value="AbrB_fam"/>
</dbReference>
<accession>A0A510HGP4</accession>
<keyword evidence="1" id="KW-1133">Transmembrane helix</keyword>
<feature type="transmembrane region" description="Helical" evidence="1">
    <location>
        <begin position="183"/>
        <end position="205"/>
    </location>
</feature>
<dbReference type="RefSeq" id="WP_143527197.1">
    <property type="nucleotide sequence ID" value="NZ_AP019791.1"/>
</dbReference>
<reference evidence="2" key="1">
    <citation type="journal article" date="2019" name="Microbiol. Resour. Announc.">
        <title>Complete Genome Sequence of Rubrobacter xylanophilus Strain AA3-22, Isolated from Arima Onsen in Japan.</title>
        <authorList>
            <person name="Tomariguchi N."/>
            <person name="Miyazaki K."/>
        </authorList>
    </citation>
    <scope>NUCLEOTIDE SEQUENCE [LARGE SCALE GENOMIC DNA]</scope>
    <source>
        <strain evidence="2">AA3-22</strain>
    </source>
</reference>
<dbReference type="NCBIfam" id="TIGR03082">
    <property type="entry name" value="Gneg_AbrB_dup"/>
    <property type="match status" value="1"/>
</dbReference>
<feature type="transmembrane region" description="Helical" evidence="1">
    <location>
        <begin position="53"/>
        <end position="71"/>
    </location>
</feature>
<feature type="transmembrane region" description="Helical" evidence="1">
    <location>
        <begin position="142"/>
        <end position="163"/>
    </location>
</feature>
<name>A0A510HGP4_9ACTN</name>
<dbReference type="InterPro" id="IPR017516">
    <property type="entry name" value="AbrB_dup"/>
</dbReference>
<keyword evidence="3" id="KW-1185">Reference proteome</keyword>